<keyword evidence="1" id="KW-0677">Repeat</keyword>
<gene>
    <name evidence="3" type="ORF">IAA83_05760</name>
</gene>
<name>A0A9D1F9Z1_9FIRM</name>
<organism evidence="3 4">
    <name type="scientific">Candidatus Avoscillospira avistercoris</name>
    <dbReference type="NCBI Taxonomy" id="2840707"/>
    <lineage>
        <taxon>Bacteria</taxon>
        <taxon>Bacillati</taxon>
        <taxon>Bacillota</taxon>
        <taxon>Clostridia</taxon>
        <taxon>Eubacteriales</taxon>
        <taxon>Oscillospiraceae</taxon>
        <taxon>Oscillospiraceae incertae sedis</taxon>
        <taxon>Candidatus Avoscillospira</taxon>
    </lineage>
</organism>
<dbReference type="GO" id="GO:0005975">
    <property type="term" value="P:carbohydrate metabolic process"/>
    <property type="evidence" value="ECO:0007669"/>
    <property type="project" value="InterPro"/>
</dbReference>
<comment type="caution">
    <text evidence="3">The sequence shown here is derived from an EMBL/GenBank/DDBJ whole genome shotgun (WGS) entry which is preliminary data.</text>
</comment>
<reference evidence="3" key="1">
    <citation type="submission" date="2020-10" db="EMBL/GenBank/DDBJ databases">
        <authorList>
            <person name="Gilroy R."/>
        </authorList>
    </citation>
    <scope>NUCLEOTIDE SEQUENCE</scope>
    <source>
        <strain evidence="3">ChiBcec16-1751</strain>
    </source>
</reference>
<evidence type="ECO:0000313" key="3">
    <source>
        <dbReference type="EMBL" id="HIS64860.1"/>
    </source>
</evidence>
<accession>A0A9D1F9Z1</accession>
<evidence type="ECO:0000256" key="1">
    <source>
        <dbReference type="ARBA" id="ARBA00022737"/>
    </source>
</evidence>
<dbReference type="GO" id="GO:0016810">
    <property type="term" value="F:hydrolase activity, acting on carbon-nitrogen (but not peptide) bonds"/>
    <property type="evidence" value="ECO:0007669"/>
    <property type="project" value="InterPro"/>
</dbReference>
<dbReference type="InterPro" id="IPR001119">
    <property type="entry name" value="SLH_dom"/>
</dbReference>
<proteinExistence type="predicted"/>
<dbReference type="Gene3D" id="3.20.20.370">
    <property type="entry name" value="Glycoside hydrolase/deacetylase"/>
    <property type="match status" value="1"/>
</dbReference>
<dbReference type="InterPro" id="IPR011330">
    <property type="entry name" value="Glyco_hydro/deAcase_b/a-brl"/>
</dbReference>
<dbReference type="SUPFAM" id="SSF88713">
    <property type="entry name" value="Glycoside hydrolase/deacetylase"/>
    <property type="match status" value="1"/>
</dbReference>
<reference evidence="3" key="2">
    <citation type="journal article" date="2021" name="PeerJ">
        <title>Extensive microbial diversity within the chicken gut microbiome revealed by metagenomics and culture.</title>
        <authorList>
            <person name="Gilroy R."/>
            <person name="Ravi A."/>
            <person name="Getino M."/>
            <person name="Pursley I."/>
            <person name="Horton D.L."/>
            <person name="Alikhan N.F."/>
            <person name="Baker D."/>
            <person name="Gharbi K."/>
            <person name="Hall N."/>
            <person name="Watson M."/>
            <person name="Adriaenssens E.M."/>
            <person name="Foster-Nyarko E."/>
            <person name="Jarju S."/>
            <person name="Secka A."/>
            <person name="Antonio M."/>
            <person name="Oren A."/>
            <person name="Chaudhuri R.R."/>
            <person name="La Ragione R."/>
            <person name="Hildebrand F."/>
            <person name="Pallen M.J."/>
        </authorList>
    </citation>
    <scope>NUCLEOTIDE SEQUENCE</scope>
    <source>
        <strain evidence="3">ChiBcec16-1751</strain>
    </source>
</reference>
<evidence type="ECO:0000313" key="4">
    <source>
        <dbReference type="Proteomes" id="UP000886741"/>
    </source>
</evidence>
<dbReference type="Proteomes" id="UP000886741">
    <property type="component" value="Unassembled WGS sequence"/>
</dbReference>
<dbReference type="Pfam" id="PF01522">
    <property type="entry name" value="Polysacc_deac_1"/>
    <property type="match status" value="1"/>
</dbReference>
<dbReference type="EMBL" id="DVJJ01000087">
    <property type="protein sequence ID" value="HIS64860.1"/>
    <property type="molecule type" value="Genomic_DNA"/>
</dbReference>
<evidence type="ECO:0000259" key="2">
    <source>
        <dbReference type="PROSITE" id="PS51272"/>
    </source>
</evidence>
<feature type="domain" description="SLH" evidence="2">
    <location>
        <begin position="370"/>
        <end position="432"/>
    </location>
</feature>
<sequence>MSLLTQSIGLAKKAKHRFQDQLRARTPVYLSPVRRIEQVALNERLCAMTFDDGPCRLPANPDNHDGKPLTLVLAETLEQYGARGSFDVVGDTSNNYPDHKGKHGSATWGGVAYDHYPDFAKDADGGAVHCPELIDRLLQGGHEITNHTYSHILFGRKNLVYAQRKHLPDLESAVEDVKRLNHYLKEHHNYTMTLSRPPHYVDGIAGGFDSYDAYALAGVQYMAASFDGAGWLPLATYEAEVEAMWKPVAQKLAENPDYFCGQIIFQKDGYNMARRSPVADGLGKQLELLTQHGYQVVTVSELLERSPFRDVPQSDRRAAAARVLLEHGWCPAFRDNSLRPSTVLTRGALAMMAFGWDGVPLRVQLLRKERGLPFDDCKITHPYAAALILAQQKGCLTVSQGRIRPDDPVTAEELLQFLAAKLGKAPEHIPAKVTHGDLFLLVADLLQA</sequence>
<dbReference type="AlphaFoldDB" id="A0A9D1F9Z1"/>
<dbReference type="PROSITE" id="PS51272">
    <property type="entry name" value="SLH"/>
    <property type="match status" value="1"/>
</dbReference>
<dbReference type="InterPro" id="IPR002509">
    <property type="entry name" value="NODB_dom"/>
</dbReference>
<dbReference type="InterPro" id="IPR050248">
    <property type="entry name" value="Polysacc_deacetylase_ArnD"/>
</dbReference>
<protein>
    <submittedName>
        <fullName evidence="3">Polysaccharide deacetylase family protein</fullName>
    </submittedName>
</protein>
<dbReference type="PANTHER" id="PTHR10587">
    <property type="entry name" value="GLYCOSYL TRANSFERASE-RELATED"/>
    <property type="match status" value="1"/>
</dbReference>